<evidence type="ECO:0000313" key="3">
    <source>
        <dbReference type="Proteomes" id="UP000299102"/>
    </source>
</evidence>
<keyword evidence="3" id="KW-1185">Reference proteome</keyword>
<dbReference type="OrthoDB" id="7438840at2759"/>
<comment type="caution">
    <text evidence="2">The sequence shown here is derived from an EMBL/GenBank/DDBJ whole genome shotgun (WGS) entry which is preliminary data.</text>
</comment>
<gene>
    <name evidence="2" type="ORF">EVAR_24080_1</name>
</gene>
<sequence>MKGSLVCMKPTPDLDLYLILKKLCYGIDDCDDLKKKSKDFGDIYACDVNGEQLYEEILDVRMLIPTRKNLNIERPEELLEFIVQYEYESVFPNLRISIQILLTIAVSIASCERSFSKS</sequence>
<protein>
    <recommendedName>
        <fullName evidence="1">HAT C-terminal dimerisation domain-containing protein</fullName>
    </recommendedName>
</protein>
<dbReference type="GO" id="GO:0046983">
    <property type="term" value="F:protein dimerization activity"/>
    <property type="evidence" value="ECO:0007669"/>
    <property type="project" value="InterPro"/>
</dbReference>
<name>A0A4C1ZTW4_EUMVA</name>
<evidence type="ECO:0000259" key="1">
    <source>
        <dbReference type="Pfam" id="PF05699"/>
    </source>
</evidence>
<dbReference type="EMBL" id="BGZK01002144">
    <property type="protein sequence ID" value="GBP91128.1"/>
    <property type="molecule type" value="Genomic_DNA"/>
</dbReference>
<dbReference type="Pfam" id="PF05699">
    <property type="entry name" value="Dimer_Tnp_hAT"/>
    <property type="match status" value="1"/>
</dbReference>
<accession>A0A4C1ZTW4</accession>
<dbReference type="InterPro" id="IPR008906">
    <property type="entry name" value="HATC_C_dom"/>
</dbReference>
<proteinExistence type="predicted"/>
<dbReference type="STRING" id="151549.A0A4C1ZTW4"/>
<evidence type="ECO:0000313" key="2">
    <source>
        <dbReference type="EMBL" id="GBP91128.1"/>
    </source>
</evidence>
<dbReference type="AlphaFoldDB" id="A0A4C1ZTW4"/>
<feature type="domain" description="HAT C-terminal dimerisation" evidence="1">
    <location>
        <begin position="69"/>
        <end position="117"/>
    </location>
</feature>
<organism evidence="2 3">
    <name type="scientific">Eumeta variegata</name>
    <name type="common">Bagworm moth</name>
    <name type="synonym">Eumeta japonica</name>
    <dbReference type="NCBI Taxonomy" id="151549"/>
    <lineage>
        <taxon>Eukaryota</taxon>
        <taxon>Metazoa</taxon>
        <taxon>Ecdysozoa</taxon>
        <taxon>Arthropoda</taxon>
        <taxon>Hexapoda</taxon>
        <taxon>Insecta</taxon>
        <taxon>Pterygota</taxon>
        <taxon>Neoptera</taxon>
        <taxon>Endopterygota</taxon>
        <taxon>Lepidoptera</taxon>
        <taxon>Glossata</taxon>
        <taxon>Ditrysia</taxon>
        <taxon>Tineoidea</taxon>
        <taxon>Psychidae</taxon>
        <taxon>Oiketicinae</taxon>
        <taxon>Eumeta</taxon>
    </lineage>
</organism>
<reference evidence="2 3" key="1">
    <citation type="journal article" date="2019" name="Commun. Biol.">
        <title>The bagworm genome reveals a unique fibroin gene that provides high tensile strength.</title>
        <authorList>
            <person name="Kono N."/>
            <person name="Nakamura H."/>
            <person name="Ohtoshi R."/>
            <person name="Tomita M."/>
            <person name="Numata K."/>
            <person name="Arakawa K."/>
        </authorList>
    </citation>
    <scope>NUCLEOTIDE SEQUENCE [LARGE SCALE GENOMIC DNA]</scope>
</reference>
<dbReference type="Proteomes" id="UP000299102">
    <property type="component" value="Unassembled WGS sequence"/>
</dbReference>